<keyword evidence="1" id="KW-0732">Signal</keyword>
<keyword evidence="3" id="KW-1185">Reference proteome</keyword>
<dbReference type="CDD" id="cd23669">
    <property type="entry name" value="GH55_SacteLam55A-like"/>
    <property type="match status" value="1"/>
</dbReference>
<reference evidence="2 3" key="1">
    <citation type="journal article" date="2023" name="Commun. Biol.">
        <title>Genome analysis of Parmales, the sister group of diatoms, reveals the evolutionary specialization of diatoms from phago-mixotrophs to photoautotrophs.</title>
        <authorList>
            <person name="Ban H."/>
            <person name="Sato S."/>
            <person name="Yoshikawa S."/>
            <person name="Yamada K."/>
            <person name="Nakamura Y."/>
            <person name="Ichinomiya M."/>
            <person name="Sato N."/>
            <person name="Blanc-Mathieu R."/>
            <person name="Endo H."/>
            <person name="Kuwata A."/>
            <person name="Ogata H."/>
        </authorList>
    </citation>
    <scope>NUCLEOTIDE SEQUENCE [LARGE SCALE GENOMIC DNA]</scope>
</reference>
<sequence>MKLNGAVISLLASTALAAQPNPPTWPSSFSVFTPATPADEILAKVSDAYAENGGSPNDGFCNNGQFSDSRFGFFFAPGSYDTDVPVGFYTSVYGGGVSPEDTVFTGARGVYAEQGCADFQVGALDTFWRSAENFHTTSSYPWEVGTGMTWAVSQAAPLRNVKVDNDLLFFQYIPASCCAAGFASGGYGSGLSVGGDVAFGSQQQFFVRNSEAASFSDTVWNGVFSGVSNAPASSPGSANTTSTTVVEETPLIAEKPYITSDATASKFTLQVPPVVANAAGINEPSGNVEVDFENVYVSDPDTDTADTLNAALSAGLHLVISPGIYTLSAPLVVEKENQVLLGLGLATLICPPSGNACIQVADVSGARVAGVLLQAGKYSTAAMLQVGTPGGGFKGDPENPAVLTDVFARVGGPDTGVGPVGSMVSVDMGNVIIDNTWLWRADHTDGGGGDDALVKGGDNACKNGLVVNGDSVFAYGLAAEHTTESNVVWNGDDGTVFFYQAEIMYDWTDGDWPHSCYELGEGVTGHEARGVGCYSYFRDSAGASCETGFDSKGGVAEGRVVFENAVSVYLNGEGGGIRNVVDSDGLAVDADVAVARD</sequence>
<dbReference type="SUPFAM" id="SSF51126">
    <property type="entry name" value="Pectin lyase-like"/>
    <property type="match status" value="1"/>
</dbReference>
<evidence type="ECO:0000256" key="1">
    <source>
        <dbReference type="SAM" id="SignalP"/>
    </source>
</evidence>
<accession>A0ABQ6M7M4</accession>
<dbReference type="EMBL" id="BRYB01001230">
    <property type="protein sequence ID" value="GMI21053.1"/>
    <property type="molecule type" value="Genomic_DNA"/>
</dbReference>
<feature type="signal peptide" evidence="1">
    <location>
        <begin position="1"/>
        <end position="17"/>
    </location>
</feature>
<gene>
    <name evidence="2" type="ORF">TeGR_g14060</name>
</gene>
<dbReference type="Proteomes" id="UP001165060">
    <property type="component" value="Unassembled WGS sequence"/>
</dbReference>
<evidence type="ECO:0000313" key="3">
    <source>
        <dbReference type="Proteomes" id="UP001165060"/>
    </source>
</evidence>
<comment type="caution">
    <text evidence="2">The sequence shown here is derived from an EMBL/GenBank/DDBJ whole genome shotgun (WGS) entry which is preliminary data.</text>
</comment>
<dbReference type="Gene3D" id="2.160.20.10">
    <property type="entry name" value="Single-stranded right-handed beta-helix, Pectin lyase-like"/>
    <property type="match status" value="1"/>
</dbReference>
<dbReference type="InterPro" id="IPR011050">
    <property type="entry name" value="Pectin_lyase_fold/virulence"/>
</dbReference>
<name>A0ABQ6M7M4_9STRA</name>
<feature type="chain" id="PRO_5047047724" evidence="1">
    <location>
        <begin position="18"/>
        <end position="597"/>
    </location>
</feature>
<evidence type="ECO:0000313" key="2">
    <source>
        <dbReference type="EMBL" id="GMI21053.1"/>
    </source>
</evidence>
<dbReference type="InterPro" id="IPR059186">
    <property type="entry name" value="SACTE_4363"/>
</dbReference>
<proteinExistence type="predicted"/>
<organism evidence="2 3">
    <name type="scientific">Tetraparma gracilis</name>
    <dbReference type="NCBI Taxonomy" id="2962635"/>
    <lineage>
        <taxon>Eukaryota</taxon>
        <taxon>Sar</taxon>
        <taxon>Stramenopiles</taxon>
        <taxon>Ochrophyta</taxon>
        <taxon>Bolidophyceae</taxon>
        <taxon>Parmales</taxon>
        <taxon>Triparmaceae</taxon>
        <taxon>Tetraparma</taxon>
    </lineage>
</organism>
<dbReference type="InterPro" id="IPR012334">
    <property type="entry name" value="Pectin_lyas_fold"/>
</dbReference>
<protein>
    <submittedName>
        <fullName evidence="2">Uncharacterized protein</fullName>
    </submittedName>
</protein>